<sequence>MAETKYEELKRAISAYGEAAFQNLLRCKALGEAVIDGFHAWLGCERRCVAGVPPEGPFDPRRDYGDEAFSFSKRPVVILEPVRFGVSLIVGNAEDSGALWLRAAVVAEVVGDSFDVFVASQPRIRTPLAFDGALDPIFEAIHREFLDTFRIEVMEFNDARFRDGIGFLPM</sequence>
<name>A0A239PSE7_9PROT</name>
<evidence type="ECO:0000313" key="2">
    <source>
        <dbReference type="Proteomes" id="UP000198346"/>
    </source>
</evidence>
<dbReference type="RefSeq" id="WP_089412076.1">
    <property type="nucleotide sequence ID" value="NZ_FZQA01000003.1"/>
</dbReference>
<dbReference type="EMBL" id="FZQA01000003">
    <property type="protein sequence ID" value="SNT73195.1"/>
    <property type="molecule type" value="Genomic_DNA"/>
</dbReference>
<protein>
    <submittedName>
        <fullName evidence="1">Uncharacterized protein</fullName>
    </submittedName>
</protein>
<reference evidence="1 2" key="1">
    <citation type="submission" date="2017-07" db="EMBL/GenBank/DDBJ databases">
        <authorList>
            <person name="Sun Z.S."/>
            <person name="Albrecht U."/>
            <person name="Echele G."/>
            <person name="Lee C.C."/>
        </authorList>
    </citation>
    <scope>NUCLEOTIDE SEQUENCE [LARGE SCALE GENOMIC DNA]</scope>
    <source>
        <strain evidence="1 2">CGMCC 1.12710</strain>
    </source>
</reference>
<evidence type="ECO:0000313" key="1">
    <source>
        <dbReference type="EMBL" id="SNT73195.1"/>
    </source>
</evidence>
<accession>A0A239PSE7</accession>
<gene>
    <name evidence="1" type="ORF">SAMN06297382_1593</name>
</gene>
<keyword evidence="2" id="KW-1185">Reference proteome</keyword>
<dbReference type="AlphaFoldDB" id="A0A239PSE7"/>
<dbReference type="OrthoDB" id="8249903at2"/>
<dbReference type="Proteomes" id="UP000198346">
    <property type="component" value="Unassembled WGS sequence"/>
</dbReference>
<proteinExistence type="predicted"/>
<organism evidence="1 2">
    <name type="scientific">Amphiplicatus metriothermophilus</name>
    <dbReference type="NCBI Taxonomy" id="1519374"/>
    <lineage>
        <taxon>Bacteria</taxon>
        <taxon>Pseudomonadati</taxon>
        <taxon>Pseudomonadota</taxon>
        <taxon>Alphaproteobacteria</taxon>
        <taxon>Parvularculales</taxon>
        <taxon>Parvularculaceae</taxon>
        <taxon>Amphiplicatus</taxon>
    </lineage>
</organism>